<keyword evidence="2" id="KW-1185">Reference proteome</keyword>
<dbReference type="InterPro" id="IPR038883">
    <property type="entry name" value="AN11006-like"/>
</dbReference>
<dbReference type="AlphaFoldDB" id="A0A194W6N0"/>
<gene>
    <name evidence="1" type="ORF">VM1G_07430</name>
</gene>
<evidence type="ECO:0000313" key="2">
    <source>
        <dbReference type="Proteomes" id="UP000078559"/>
    </source>
</evidence>
<dbReference type="PANTHER" id="PTHR42085:SF2">
    <property type="entry name" value="F-BOX DOMAIN-CONTAINING PROTEIN"/>
    <property type="match status" value="1"/>
</dbReference>
<accession>A0A194W6N0</accession>
<reference evidence="1" key="1">
    <citation type="submission" date="2014-12" db="EMBL/GenBank/DDBJ databases">
        <title>Genome Sequence of Valsa Canker Pathogens Uncovers a Specific Adaption of Colonization on Woody Bark.</title>
        <authorList>
            <person name="Yin Z."/>
            <person name="Liu H."/>
            <person name="Gao X."/>
            <person name="Li Z."/>
            <person name="Song N."/>
            <person name="Ke X."/>
            <person name="Dai Q."/>
            <person name="Wu Y."/>
            <person name="Sun Y."/>
            <person name="Xu J.-R."/>
            <person name="Kang Z.K."/>
            <person name="Wang L."/>
            <person name="Huang L."/>
        </authorList>
    </citation>
    <scope>NUCLEOTIDE SEQUENCE [LARGE SCALE GENOMIC DNA]</scope>
    <source>
        <strain evidence="1">03-8</strain>
    </source>
</reference>
<dbReference type="EMBL" id="CM003105">
    <property type="protein sequence ID" value="KUI72139.1"/>
    <property type="molecule type" value="Genomic_DNA"/>
</dbReference>
<dbReference type="OrthoDB" id="5245408at2759"/>
<sequence>MPMSKVSHPFRLLDLPGEIRNMIYREALGEPPPWSVGSKSFEFDHVQPPLARVNRQVRVESLAVYYGENTLCVQVRSMEDHSRTISKITQVESDEESDEELMFGKENDEEQLSRFRRMFANLLAGVAEPSGVNGLQFMKKLDVVCFCHLKGSSLPNHATIHQFQPNTPKEKN</sequence>
<evidence type="ECO:0000313" key="1">
    <source>
        <dbReference type="EMBL" id="KUI72139.1"/>
    </source>
</evidence>
<proteinExistence type="predicted"/>
<protein>
    <submittedName>
        <fullName evidence="1">Uncharacterized protein</fullName>
    </submittedName>
</protein>
<organism evidence="1 2">
    <name type="scientific">Cytospora mali</name>
    <name type="common">Apple Valsa canker fungus</name>
    <name type="synonym">Valsa mali</name>
    <dbReference type="NCBI Taxonomy" id="578113"/>
    <lineage>
        <taxon>Eukaryota</taxon>
        <taxon>Fungi</taxon>
        <taxon>Dikarya</taxon>
        <taxon>Ascomycota</taxon>
        <taxon>Pezizomycotina</taxon>
        <taxon>Sordariomycetes</taxon>
        <taxon>Sordariomycetidae</taxon>
        <taxon>Diaporthales</taxon>
        <taxon>Cytosporaceae</taxon>
        <taxon>Cytospora</taxon>
    </lineage>
</organism>
<dbReference type="Proteomes" id="UP000078559">
    <property type="component" value="Chromosome 8"/>
</dbReference>
<dbReference type="PANTHER" id="PTHR42085">
    <property type="entry name" value="F-BOX DOMAIN-CONTAINING PROTEIN"/>
    <property type="match status" value="1"/>
</dbReference>
<name>A0A194W6N0_CYTMA</name>